<keyword evidence="2" id="KW-1185">Reference proteome</keyword>
<dbReference type="AlphaFoldDB" id="A0AA39X6M3"/>
<evidence type="ECO:0000313" key="1">
    <source>
        <dbReference type="EMBL" id="KAK0628269.1"/>
    </source>
</evidence>
<gene>
    <name evidence="1" type="ORF">B0T17DRAFT_504965</name>
</gene>
<proteinExistence type="predicted"/>
<accession>A0AA39X6M3</accession>
<protein>
    <submittedName>
        <fullName evidence="1">Uncharacterized protein</fullName>
    </submittedName>
</protein>
<name>A0AA39X6M3_9PEZI</name>
<sequence>MARSPATPVESSSLLIGGKTQVRSFGVVGYLPRIGKAHSRVGGFRMHDFGPYPNAPELPLRAAAWPPTPDRAGTGVNGLQRANYDIPFDLPFQDPRCLATASTVPQMLGRLRDQGMPWHSAWPSDQLAPGFVRIFPAGVMRILGQALREARLAGPFS</sequence>
<evidence type="ECO:0000313" key="2">
    <source>
        <dbReference type="Proteomes" id="UP001174934"/>
    </source>
</evidence>
<dbReference type="Proteomes" id="UP001174934">
    <property type="component" value="Unassembled WGS sequence"/>
</dbReference>
<organism evidence="1 2">
    <name type="scientific">Bombardia bombarda</name>
    <dbReference type="NCBI Taxonomy" id="252184"/>
    <lineage>
        <taxon>Eukaryota</taxon>
        <taxon>Fungi</taxon>
        <taxon>Dikarya</taxon>
        <taxon>Ascomycota</taxon>
        <taxon>Pezizomycotina</taxon>
        <taxon>Sordariomycetes</taxon>
        <taxon>Sordariomycetidae</taxon>
        <taxon>Sordariales</taxon>
        <taxon>Lasiosphaeriaceae</taxon>
        <taxon>Bombardia</taxon>
    </lineage>
</organism>
<comment type="caution">
    <text evidence="1">The sequence shown here is derived from an EMBL/GenBank/DDBJ whole genome shotgun (WGS) entry which is preliminary data.</text>
</comment>
<dbReference type="EMBL" id="JAULSR010000002">
    <property type="protein sequence ID" value="KAK0628269.1"/>
    <property type="molecule type" value="Genomic_DNA"/>
</dbReference>
<reference evidence="1" key="1">
    <citation type="submission" date="2023-06" db="EMBL/GenBank/DDBJ databases">
        <title>Genome-scale phylogeny and comparative genomics of the fungal order Sordariales.</title>
        <authorList>
            <consortium name="Lawrence Berkeley National Laboratory"/>
            <person name="Hensen N."/>
            <person name="Bonometti L."/>
            <person name="Westerberg I."/>
            <person name="Brannstrom I.O."/>
            <person name="Guillou S."/>
            <person name="Cros-Aarteil S."/>
            <person name="Calhoun S."/>
            <person name="Haridas S."/>
            <person name="Kuo A."/>
            <person name="Mondo S."/>
            <person name="Pangilinan J."/>
            <person name="Riley R."/>
            <person name="LaButti K."/>
            <person name="Andreopoulos B."/>
            <person name="Lipzen A."/>
            <person name="Chen C."/>
            <person name="Yanf M."/>
            <person name="Daum C."/>
            <person name="Ng V."/>
            <person name="Clum A."/>
            <person name="Steindorff A."/>
            <person name="Ohm R."/>
            <person name="Martin F."/>
            <person name="Silar P."/>
            <person name="Natvig D."/>
            <person name="Lalanne C."/>
            <person name="Gautier V."/>
            <person name="Ament-velasquez S.L."/>
            <person name="Kruys A."/>
            <person name="Hutchinson M.I."/>
            <person name="Powell A.J."/>
            <person name="Barry K."/>
            <person name="Miller A.N."/>
            <person name="Grigoriev I.V."/>
            <person name="Debuchy R."/>
            <person name="Gladieux P."/>
            <person name="Thoren M.H."/>
            <person name="Johannesson H."/>
        </authorList>
    </citation>
    <scope>NUCLEOTIDE SEQUENCE</scope>
    <source>
        <strain evidence="1">SMH3391-2</strain>
    </source>
</reference>